<gene>
    <name evidence="1" type="ORF">QYM36_019726</name>
</gene>
<keyword evidence="2" id="KW-1185">Reference proteome</keyword>
<evidence type="ECO:0000313" key="1">
    <source>
        <dbReference type="EMBL" id="KAK2701633.1"/>
    </source>
</evidence>
<reference evidence="1" key="1">
    <citation type="submission" date="2023-07" db="EMBL/GenBank/DDBJ databases">
        <title>Chromosome-level genome assembly of Artemia franciscana.</title>
        <authorList>
            <person name="Jo E."/>
        </authorList>
    </citation>
    <scope>NUCLEOTIDE SEQUENCE</scope>
    <source>
        <tissue evidence="1">Whole body</tissue>
    </source>
</reference>
<evidence type="ECO:0000313" key="2">
    <source>
        <dbReference type="Proteomes" id="UP001187531"/>
    </source>
</evidence>
<dbReference type="AlphaFoldDB" id="A0AA88H0W4"/>
<comment type="caution">
    <text evidence="1">The sequence shown here is derived from an EMBL/GenBank/DDBJ whole genome shotgun (WGS) entry which is preliminary data.</text>
</comment>
<dbReference type="PANTHER" id="PTHR46830">
    <property type="entry name" value="TRANSFERASE, PUTATIVE-RELATED"/>
    <property type="match status" value="1"/>
</dbReference>
<dbReference type="PANTHER" id="PTHR46830:SF1">
    <property type="entry name" value="ALPHA-1,4-N-ACETYLGLUCOSAMINYLTRANSFERASE"/>
    <property type="match status" value="1"/>
</dbReference>
<dbReference type="EMBL" id="JAVRJZ010002840">
    <property type="protein sequence ID" value="KAK2701633.1"/>
    <property type="molecule type" value="Genomic_DNA"/>
</dbReference>
<proteinExistence type="predicted"/>
<name>A0AA88H0W4_ARTSF</name>
<protein>
    <submittedName>
        <fullName evidence="1">Uncharacterized protein</fullName>
    </submittedName>
</protein>
<accession>A0AA88H0W4</accession>
<dbReference type="Proteomes" id="UP001187531">
    <property type="component" value="Unassembled WGS sequence"/>
</dbReference>
<organism evidence="1 2">
    <name type="scientific">Artemia franciscana</name>
    <name type="common">Brine shrimp</name>
    <name type="synonym">Artemia sanfranciscana</name>
    <dbReference type="NCBI Taxonomy" id="6661"/>
    <lineage>
        <taxon>Eukaryota</taxon>
        <taxon>Metazoa</taxon>
        <taxon>Ecdysozoa</taxon>
        <taxon>Arthropoda</taxon>
        <taxon>Crustacea</taxon>
        <taxon>Branchiopoda</taxon>
        <taxon>Anostraca</taxon>
        <taxon>Artemiidae</taxon>
        <taxon>Artemia</taxon>
    </lineage>
</organism>
<sequence length="140" mass="16368">MPCITLENGSYVAESLNSEKLVILNKSDSSNISDPVPSGHVLVPNIIHYIRWNNPEYSFNDYVCFRSAYLNHKPNMFYIHTNTNFTGKYWNKVTEELKWTEKIKIVWLEPPTHIFGQKMDRGFLQDLDQGNAVLMQLERE</sequence>